<gene>
    <name evidence="2" type="ORF">ALO47_02803</name>
</gene>
<keyword evidence="1" id="KW-0732">Signal</keyword>
<organism evidence="2 3">
    <name type="scientific">Pseudomonas syringae pv. ribicola</name>
    <dbReference type="NCBI Taxonomy" id="55398"/>
    <lineage>
        <taxon>Bacteria</taxon>
        <taxon>Pseudomonadati</taxon>
        <taxon>Pseudomonadota</taxon>
        <taxon>Gammaproteobacteria</taxon>
        <taxon>Pseudomonadales</taxon>
        <taxon>Pseudomonadaceae</taxon>
        <taxon>Pseudomonas</taxon>
    </lineage>
</organism>
<dbReference type="SUPFAM" id="SSF51182">
    <property type="entry name" value="RmlC-like cupins"/>
    <property type="match status" value="1"/>
</dbReference>
<dbReference type="PATRIC" id="fig|55398.3.peg.3544"/>
<dbReference type="CDD" id="cd07009">
    <property type="entry name" value="cupin_BLL0285-like"/>
    <property type="match status" value="1"/>
</dbReference>
<accession>A0A0P9ZJT3</accession>
<dbReference type="InterPro" id="IPR014710">
    <property type="entry name" value="RmlC-like_jellyroll"/>
</dbReference>
<feature type="chain" id="PRO_5006173332" description="Cupin-like domain protein" evidence="1">
    <location>
        <begin position="41"/>
        <end position="178"/>
    </location>
</feature>
<proteinExistence type="predicted"/>
<dbReference type="Proteomes" id="UP000050554">
    <property type="component" value="Unassembled WGS sequence"/>
</dbReference>
<name>A0A0P9ZJT3_PSESI</name>
<dbReference type="InterPro" id="IPR011051">
    <property type="entry name" value="RmlC_Cupin_sf"/>
</dbReference>
<dbReference type="EMBL" id="LJRF01000026">
    <property type="protein sequence ID" value="KPY50817.1"/>
    <property type="molecule type" value="Genomic_DNA"/>
</dbReference>
<protein>
    <recommendedName>
        <fullName evidence="4">Cupin-like domain protein</fullName>
    </recommendedName>
</protein>
<evidence type="ECO:0008006" key="4">
    <source>
        <dbReference type="Google" id="ProtNLM"/>
    </source>
</evidence>
<dbReference type="AlphaFoldDB" id="A0A0P9ZJT3"/>
<dbReference type="RefSeq" id="WP_050562135.1">
    <property type="nucleotide sequence ID" value="NZ_LJRF01000026.1"/>
</dbReference>
<feature type="signal peptide" evidence="1">
    <location>
        <begin position="1"/>
        <end position="40"/>
    </location>
</feature>
<evidence type="ECO:0000256" key="1">
    <source>
        <dbReference type="SAM" id="SignalP"/>
    </source>
</evidence>
<evidence type="ECO:0000313" key="3">
    <source>
        <dbReference type="Proteomes" id="UP000050554"/>
    </source>
</evidence>
<dbReference type="Gene3D" id="2.60.120.10">
    <property type="entry name" value="Jelly Rolls"/>
    <property type="match status" value="1"/>
</dbReference>
<evidence type="ECO:0000313" key="2">
    <source>
        <dbReference type="EMBL" id="KPY50817.1"/>
    </source>
</evidence>
<comment type="caution">
    <text evidence="2">The sequence shown here is derived from an EMBL/GenBank/DDBJ whole genome shotgun (WGS) entry which is preliminary data.</text>
</comment>
<reference evidence="2 3" key="1">
    <citation type="submission" date="2015-09" db="EMBL/GenBank/DDBJ databases">
        <title>Genome announcement of multiple Pseudomonas syringae strains.</title>
        <authorList>
            <person name="Thakur S."/>
            <person name="Wang P.W."/>
            <person name="Gong Y."/>
            <person name="Weir B.S."/>
            <person name="Guttman D.S."/>
        </authorList>
    </citation>
    <scope>NUCLEOTIDE SEQUENCE [LARGE SCALE GENOMIC DNA]</scope>
    <source>
        <strain evidence="2 3">ICMP3882</strain>
    </source>
</reference>
<sequence>MQHQQCSTSKAPARLSRKPTCQWAVLAAAILLPISSGAFATASPAPPAQGIKAFRLCTGPDNLSHVIQGTLDQSAVADVSALNFKETPAHATYDWHPAPQEQYVITLSGTLEFSTTGGENFVLHPGEVLLAQDTTGLGHRWKLIDDQPWRRAYILTKSNAAKAFIAKPGSYDKGGCQA</sequence>